<name>A0AAV4PQF8_CAEEX</name>
<protein>
    <submittedName>
        <fullName evidence="2">Uncharacterized protein</fullName>
    </submittedName>
</protein>
<reference evidence="2 3" key="1">
    <citation type="submission" date="2021-06" db="EMBL/GenBank/DDBJ databases">
        <title>Caerostris extrusa draft genome.</title>
        <authorList>
            <person name="Kono N."/>
            <person name="Arakawa K."/>
        </authorList>
    </citation>
    <scope>NUCLEOTIDE SEQUENCE [LARGE SCALE GENOMIC DNA]</scope>
</reference>
<sequence>MATISHGPLHGVTMPVDSVARSNCAVSGFDECLCLIGNKPIVQVFLLKKDWPGLAGGGPNQKNSLPFTEPEWTMNADTEKNGNRHVLVQPSCSEL</sequence>
<dbReference type="EMBL" id="BPLR01004903">
    <property type="protein sequence ID" value="GIX98391.1"/>
    <property type="molecule type" value="Genomic_DNA"/>
</dbReference>
<dbReference type="Proteomes" id="UP001054945">
    <property type="component" value="Unassembled WGS sequence"/>
</dbReference>
<dbReference type="AlphaFoldDB" id="A0AAV4PQF8"/>
<evidence type="ECO:0000313" key="3">
    <source>
        <dbReference type="Proteomes" id="UP001054945"/>
    </source>
</evidence>
<accession>A0AAV4PQF8</accession>
<feature type="region of interest" description="Disordered" evidence="1">
    <location>
        <begin position="75"/>
        <end position="95"/>
    </location>
</feature>
<keyword evidence="3" id="KW-1185">Reference proteome</keyword>
<comment type="caution">
    <text evidence="2">The sequence shown here is derived from an EMBL/GenBank/DDBJ whole genome shotgun (WGS) entry which is preliminary data.</text>
</comment>
<proteinExistence type="predicted"/>
<gene>
    <name evidence="2" type="ORF">CEXT_397211</name>
</gene>
<organism evidence="2 3">
    <name type="scientific">Caerostris extrusa</name>
    <name type="common">Bark spider</name>
    <name type="synonym">Caerostris bankana</name>
    <dbReference type="NCBI Taxonomy" id="172846"/>
    <lineage>
        <taxon>Eukaryota</taxon>
        <taxon>Metazoa</taxon>
        <taxon>Ecdysozoa</taxon>
        <taxon>Arthropoda</taxon>
        <taxon>Chelicerata</taxon>
        <taxon>Arachnida</taxon>
        <taxon>Araneae</taxon>
        <taxon>Araneomorphae</taxon>
        <taxon>Entelegynae</taxon>
        <taxon>Araneoidea</taxon>
        <taxon>Araneidae</taxon>
        <taxon>Caerostris</taxon>
    </lineage>
</organism>
<evidence type="ECO:0000313" key="2">
    <source>
        <dbReference type="EMBL" id="GIX98391.1"/>
    </source>
</evidence>
<evidence type="ECO:0000256" key="1">
    <source>
        <dbReference type="SAM" id="MobiDB-lite"/>
    </source>
</evidence>